<dbReference type="CDD" id="cd06171">
    <property type="entry name" value="Sigma70_r4"/>
    <property type="match status" value="1"/>
</dbReference>
<reference evidence="7" key="1">
    <citation type="journal article" date="2021" name="Microb. Physiol.">
        <title>Proteogenomic Insights into the Physiology of Marine, Sulfate-Reducing, Filamentous Desulfonema limicola and Desulfonema magnum.</title>
        <authorList>
            <person name="Schnaars V."/>
            <person name="Wohlbrand L."/>
            <person name="Scheve S."/>
            <person name="Hinrichs C."/>
            <person name="Reinhardt R."/>
            <person name="Rabus R."/>
        </authorList>
    </citation>
    <scope>NUCLEOTIDE SEQUENCE</scope>
    <source>
        <strain evidence="7">4be13</strain>
    </source>
</reference>
<dbReference type="NCBIfam" id="TIGR02937">
    <property type="entry name" value="sigma70-ECF"/>
    <property type="match status" value="1"/>
</dbReference>
<dbReference type="Gene3D" id="1.10.10.10">
    <property type="entry name" value="Winged helix-like DNA-binding domain superfamily/Winged helix DNA-binding domain"/>
    <property type="match status" value="1"/>
</dbReference>
<dbReference type="EMBL" id="CP061800">
    <property type="protein sequence ID" value="QTA86477.1"/>
    <property type="molecule type" value="Genomic_DNA"/>
</dbReference>
<proteinExistence type="inferred from homology"/>
<sequence>MDKNINETASSDQDAAQVRAFQKGDKSGFDKLVLKYKDNVFNMCYYLFGDYSEAENCARETFLNLYEDIKDFRFKTKCYILIYQIAVSVCNSKLKRLSTRKMNLLNDIEASEASDDNSLSDSETKDRSEAIRQQISSLPSDTRLLLVLRDIQGLSSEDIAEITALKVIAVKSGLFRARDMLREKLKRKNVI</sequence>
<comment type="similarity">
    <text evidence="1">Belongs to the sigma-70 factor family. ECF subfamily.</text>
</comment>
<evidence type="ECO:0000256" key="4">
    <source>
        <dbReference type="ARBA" id="ARBA00023125"/>
    </source>
</evidence>
<dbReference type="InterPro" id="IPR036388">
    <property type="entry name" value="WH-like_DNA-bd_sf"/>
</dbReference>
<dbReference type="InterPro" id="IPR014284">
    <property type="entry name" value="RNA_pol_sigma-70_dom"/>
</dbReference>
<evidence type="ECO:0000256" key="1">
    <source>
        <dbReference type="ARBA" id="ARBA00010641"/>
    </source>
</evidence>
<evidence type="ECO:0000256" key="5">
    <source>
        <dbReference type="ARBA" id="ARBA00023163"/>
    </source>
</evidence>
<dbReference type="InterPro" id="IPR013324">
    <property type="entry name" value="RNA_pol_sigma_r3/r4-like"/>
</dbReference>
<keyword evidence="5" id="KW-0804">Transcription</keyword>
<evidence type="ECO:0000313" key="8">
    <source>
        <dbReference type="Proteomes" id="UP000663722"/>
    </source>
</evidence>
<name>A0A975BJM1_9BACT</name>
<feature type="domain" description="RNA polymerase sigma factor 70 region 4 type 2" evidence="6">
    <location>
        <begin position="129"/>
        <end position="180"/>
    </location>
</feature>
<gene>
    <name evidence="7" type="ORF">dnm_025000</name>
</gene>
<dbReference type="PANTHER" id="PTHR43133:SF8">
    <property type="entry name" value="RNA POLYMERASE SIGMA FACTOR HI_1459-RELATED"/>
    <property type="match status" value="1"/>
</dbReference>
<dbReference type="GO" id="GO:0016987">
    <property type="term" value="F:sigma factor activity"/>
    <property type="evidence" value="ECO:0007669"/>
    <property type="project" value="UniProtKB-KW"/>
</dbReference>
<dbReference type="SUPFAM" id="SSF88946">
    <property type="entry name" value="Sigma2 domain of RNA polymerase sigma factors"/>
    <property type="match status" value="1"/>
</dbReference>
<dbReference type="InterPro" id="IPR013249">
    <property type="entry name" value="RNA_pol_sigma70_r4_t2"/>
</dbReference>
<keyword evidence="8" id="KW-1185">Reference proteome</keyword>
<dbReference type="GO" id="GO:0006352">
    <property type="term" value="P:DNA-templated transcription initiation"/>
    <property type="evidence" value="ECO:0007669"/>
    <property type="project" value="InterPro"/>
</dbReference>
<dbReference type="KEGG" id="dmm:dnm_025000"/>
<dbReference type="GO" id="GO:0003677">
    <property type="term" value="F:DNA binding"/>
    <property type="evidence" value="ECO:0007669"/>
    <property type="project" value="UniProtKB-KW"/>
</dbReference>
<dbReference type="Gene3D" id="1.10.1740.10">
    <property type="match status" value="1"/>
</dbReference>
<keyword evidence="3" id="KW-0731">Sigma factor</keyword>
<dbReference type="Proteomes" id="UP000663722">
    <property type="component" value="Chromosome"/>
</dbReference>
<evidence type="ECO:0000256" key="3">
    <source>
        <dbReference type="ARBA" id="ARBA00023082"/>
    </source>
</evidence>
<dbReference type="InterPro" id="IPR039425">
    <property type="entry name" value="RNA_pol_sigma-70-like"/>
</dbReference>
<protein>
    <submittedName>
        <fullName evidence="7">RNA polymerase sigma factor sigma-24 domain-containing</fullName>
    </submittedName>
</protein>
<dbReference type="InterPro" id="IPR013325">
    <property type="entry name" value="RNA_pol_sigma_r2"/>
</dbReference>
<evidence type="ECO:0000256" key="2">
    <source>
        <dbReference type="ARBA" id="ARBA00023015"/>
    </source>
</evidence>
<dbReference type="SUPFAM" id="SSF88659">
    <property type="entry name" value="Sigma3 and sigma4 domains of RNA polymerase sigma factors"/>
    <property type="match status" value="1"/>
</dbReference>
<dbReference type="PANTHER" id="PTHR43133">
    <property type="entry name" value="RNA POLYMERASE ECF-TYPE SIGMA FACTO"/>
    <property type="match status" value="1"/>
</dbReference>
<dbReference type="Pfam" id="PF08281">
    <property type="entry name" value="Sigma70_r4_2"/>
    <property type="match status" value="1"/>
</dbReference>
<accession>A0A975BJM1</accession>
<dbReference type="AlphaFoldDB" id="A0A975BJM1"/>
<dbReference type="RefSeq" id="WP_207682094.1">
    <property type="nucleotide sequence ID" value="NZ_CP061800.1"/>
</dbReference>
<keyword evidence="4" id="KW-0238">DNA-binding</keyword>
<organism evidence="7 8">
    <name type="scientific">Desulfonema magnum</name>
    <dbReference type="NCBI Taxonomy" id="45655"/>
    <lineage>
        <taxon>Bacteria</taxon>
        <taxon>Pseudomonadati</taxon>
        <taxon>Thermodesulfobacteriota</taxon>
        <taxon>Desulfobacteria</taxon>
        <taxon>Desulfobacterales</taxon>
        <taxon>Desulfococcaceae</taxon>
        <taxon>Desulfonema</taxon>
    </lineage>
</organism>
<evidence type="ECO:0000259" key="6">
    <source>
        <dbReference type="Pfam" id="PF08281"/>
    </source>
</evidence>
<keyword evidence="2" id="KW-0805">Transcription regulation</keyword>
<evidence type="ECO:0000313" key="7">
    <source>
        <dbReference type="EMBL" id="QTA86477.1"/>
    </source>
</evidence>